<evidence type="ECO:0000313" key="2">
    <source>
        <dbReference type="EMBL" id="ANY67102.1"/>
    </source>
</evidence>
<keyword evidence="1" id="KW-1133">Transmembrane helix</keyword>
<gene>
    <name evidence="2" type="ORF">BBD42_11995</name>
</gene>
<proteinExistence type="predicted"/>
<feature type="transmembrane region" description="Helical" evidence="1">
    <location>
        <begin position="65"/>
        <end position="84"/>
    </location>
</feature>
<accession>A0A1B2DH96</accession>
<feature type="transmembrane region" description="Helical" evidence="1">
    <location>
        <begin position="91"/>
        <end position="109"/>
    </location>
</feature>
<dbReference type="EMBL" id="CP016808">
    <property type="protein sequence ID" value="ANY67102.1"/>
    <property type="molecule type" value="Genomic_DNA"/>
</dbReference>
<name>A0A1B2DH96_9BACL</name>
<evidence type="ECO:0000256" key="1">
    <source>
        <dbReference type="SAM" id="Phobius"/>
    </source>
</evidence>
<reference evidence="2" key="1">
    <citation type="submission" date="2016-08" db="EMBL/GenBank/DDBJ databases">
        <title>Complete Genome Seqeunce of Paenibacillus sp. BIHB 4019 from tea rhizoplane.</title>
        <authorList>
            <person name="Thakur R."/>
            <person name="Swarnkar M.K."/>
            <person name="Gulati A."/>
        </authorList>
    </citation>
    <scope>NUCLEOTIDE SEQUENCE [LARGE SCALE GENOMIC DNA]</scope>
    <source>
        <strain evidence="2">BIHB4019</strain>
    </source>
</reference>
<feature type="transmembrane region" description="Helical" evidence="1">
    <location>
        <begin position="35"/>
        <end position="53"/>
    </location>
</feature>
<dbReference type="AlphaFoldDB" id="A0A1B2DH96"/>
<dbReference type="RefSeq" id="WP_099518316.1">
    <property type="nucleotide sequence ID" value="NZ_CP016808.1"/>
</dbReference>
<keyword evidence="1" id="KW-0812">Transmembrane</keyword>
<protein>
    <submittedName>
        <fullName evidence="2">Uncharacterized protein</fullName>
    </submittedName>
</protein>
<feature type="transmembrane region" description="Helical" evidence="1">
    <location>
        <begin position="6"/>
        <end position="23"/>
    </location>
</feature>
<sequence>MLQLYVPLLLFITAIVYVTVKLTDKKGSYQKLAPYQIAVIAFSLLLLLVQSFIPYQNVTFRGGAFASSLLSTALSLSAIFLIYFRKNSWACLALAAACASGIVSVLLKIY</sequence>
<keyword evidence="1" id="KW-0472">Membrane</keyword>
<organism evidence="2">
    <name type="scientific">Paenibacillus sp. BIHB 4019</name>
    <dbReference type="NCBI Taxonomy" id="1870819"/>
    <lineage>
        <taxon>Bacteria</taxon>
        <taxon>Bacillati</taxon>
        <taxon>Bacillota</taxon>
        <taxon>Bacilli</taxon>
        <taxon>Bacillales</taxon>
        <taxon>Paenibacillaceae</taxon>
        <taxon>Paenibacillus</taxon>
    </lineage>
</organism>